<evidence type="ECO:0000313" key="18">
    <source>
        <dbReference type="EMBL" id="KAL1531445.1"/>
    </source>
</evidence>
<dbReference type="Gene3D" id="3.40.50.11380">
    <property type="match status" value="1"/>
</dbReference>
<keyword evidence="10" id="KW-0939">Gibberellin signaling pathway</keyword>
<dbReference type="PANTHER" id="PTHR44835:SF1">
    <property type="entry name" value="PROTEIN O-GLCNAC TRANSFERASE"/>
    <property type="match status" value="1"/>
</dbReference>
<evidence type="ECO:0000256" key="3">
    <source>
        <dbReference type="ARBA" id="ARBA00005386"/>
    </source>
</evidence>
<feature type="repeat" description="TPR" evidence="15">
    <location>
        <begin position="333"/>
        <end position="366"/>
    </location>
</feature>
<comment type="pathway">
    <text evidence="2">Protein modification; protein glycosylation.</text>
</comment>
<evidence type="ECO:0000313" key="19">
    <source>
        <dbReference type="Proteomes" id="UP001567538"/>
    </source>
</evidence>
<feature type="repeat" description="TPR" evidence="15">
    <location>
        <begin position="401"/>
        <end position="434"/>
    </location>
</feature>
<dbReference type="InterPro" id="IPR029489">
    <property type="entry name" value="OGT/SEC/SPY_C"/>
</dbReference>
<feature type="repeat" description="TPR" evidence="15">
    <location>
        <begin position="299"/>
        <end position="332"/>
    </location>
</feature>
<evidence type="ECO:0000256" key="15">
    <source>
        <dbReference type="PROSITE-ProRule" id="PRU00339"/>
    </source>
</evidence>
<dbReference type="Proteomes" id="UP001567538">
    <property type="component" value="Unassembled WGS sequence"/>
</dbReference>
<evidence type="ECO:0000259" key="17">
    <source>
        <dbReference type="Pfam" id="PF13844"/>
    </source>
</evidence>
<evidence type="ECO:0000256" key="4">
    <source>
        <dbReference type="ARBA" id="ARBA00011970"/>
    </source>
</evidence>
<comment type="caution">
    <text evidence="18">The sequence shown here is derived from an EMBL/GenBank/DDBJ whole genome shotgun (WGS) entry which is preliminary data.</text>
</comment>
<reference evidence="18 19" key="1">
    <citation type="submission" date="2024-06" db="EMBL/GenBank/DDBJ databases">
        <title>A chromosome level genome sequence of Diviner's sage (Salvia divinorum).</title>
        <authorList>
            <person name="Ford S.A."/>
            <person name="Ro D.-K."/>
            <person name="Ness R.W."/>
            <person name="Phillips M.A."/>
        </authorList>
    </citation>
    <scope>NUCLEOTIDE SEQUENCE [LARGE SCALE GENOMIC DNA]</scope>
    <source>
        <strain evidence="18">SAF-2024a</strain>
        <tissue evidence="18">Leaf</tissue>
    </source>
</reference>
<feature type="repeat" description="TPR" evidence="15">
    <location>
        <begin position="367"/>
        <end position="400"/>
    </location>
</feature>
<dbReference type="Pfam" id="PF13181">
    <property type="entry name" value="TPR_8"/>
    <property type="match status" value="2"/>
</dbReference>
<gene>
    <name evidence="18" type="ORF">AAHA92_31582</name>
</gene>
<comment type="function">
    <text evidence="14">Probable O-linked N-acetylglucosamine transferase (OGT) involved in various processes such as gibberellin (GA) signaling pathway. OGTs catalyze the addition of nucleotide-activated sugars directly onto the polypeptide through O-glycosidic linkage with the hydroxyl of serine or threonine. Probably acts by adding O-linked sugars to yet unknown proteins.</text>
</comment>
<accession>A0ABD1FI04</accession>
<dbReference type="InterPro" id="IPR019734">
    <property type="entry name" value="TPR_rpt"/>
</dbReference>
<dbReference type="Pfam" id="PF00515">
    <property type="entry name" value="TPR_1"/>
    <property type="match status" value="4"/>
</dbReference>
<name>A0ABD1FI04_SALDI</name>
<keyword evidence="8" id="KW-0677">Repeat</keyword>
<feature type="region of interest" description="Disordered" evidence="16">
    <location>
        <begin position="1"/>
        <end position="41"/>
    </location>
</feature>
<evidence type="ECO:0000256" key="9">
    <source>
        <dbReference type="ARBA" id="ARBA00022803"/>
    </source>
</evidence>
<evidence type="ECO:0000256" key="16">
    <source>
        <dbReference type="SAM" id="MobiDB-lite"/>
    </source>
</evidence>
<proteinExistence type="inferred from homology"/>
<dbReference type="GO" id="GO:0005634">
    <property type="term" value="C:nucleus"/>
    <property type="evidence" value="ECO:0007669"/>
    <property type="project" value="UniProtKB-SubCell"/>
</dbReference>
<keyword evidence="9 15" id="KW-0802">TPR repeat</keyword>
<feature type="repeat" description="TPR" evidence="15">
    <location>
        <begin position="115"/>
        <end position="148"/>
    </location>
</feature>
<comment type="catalytic activity">
    <reaction evidence="13">
        <text>L-threonyl-[protein] + UDP-N-acetyl-alpha-D-glucosamine = 3-O-(N-acetyl-beta-D-glucosaminyl)-L-threonyl-[protein] + UDP + H(+)</text>
        <dbReference type="Rhea" id="RHEA:48908"/>
        <dbReference type="Rhea" id="RHEA-COMP:11060"/>
        <dbReference type="Rhea" id="RHEA-COMP:12252"/>
        <dbReference type="ChEBI" id="CHEBI:15378"/>
        <dbReference type="ChEBI" id="CHEBI:30013"/>
        <dbReference type="ChEBI" id="CHEBI:57705"/>
        <dbReference type="ChEBI" id="CHEBI:58223"/>
        <dbReference type="ChEBI" id="CHEBI:90840"/>
        <dbReference type="EC" id="2.4.1.255"/>
    </reaction>
</comment>
<evidence type="ECO:0000256" key="11">
    <source>
        <dbReference type="ARBA" id="ARBA00023242"/>
    </source>
</evidence>
<protein>
    <recommendedName>
        <fullName evidence="5">Probable UDP-N-acetylglucosamine--peptide N-acetylglucosaminyltransferase SPINDLY</fullName>
        <ecNumber evidence="4">2.4.1.255</ecNumber>
    </recommendedName>
</protein>
<keyword evidence="11" id="KW-0539">Nucleus</keyword>
<dbReference type="Gene3D" id="1.25.40.10">
    <property type="entry name" value="Tetratricopeptide repeat domain"/>
    <property type="match status" value="5"/>
</dbReference>
<dbReference type="FunFam" id="1.25.40.10:FF:001620">
    <property type="entry name" value="probable UDP-N-acetylglucosamine--peptide N-acetylglucosaminyltransferase SPINDLY"/>
    <property type="match status" value="1"/>
</dbReference>
<feature type="repeat" description="TPR" evidence="15">
    <location>
        <begin position="224"/>
        <end position="257"/>
    </location>
</feature>
<feature type="repeat" description="TPR" evidence="15">
    <location>
        <begin position="156"/>
        <end position="189"/>
    </location>
</feature>
<dbReference type="SMART" id="SM00028">
    <property type="entry name" value="TPR"/>
    <property type="match status" value="11"/>
</dbReference>
<evidence type="ECO:0000256" key="7">
    <source>
        <dbReference type="ARBA" id="ARBA00022679"/>
    </source>
</evidence>
<dbReference type="PROSITE" id="PS50005">
    <property type="entry name" value="TPR"/>
    <property type="match status" value="9"/>
</dbReference>
<dbReference type="EMBL" id="JBEAFC010000014">
    <property type="protein sequence ID" value="KAL1531445.1"/>
    <property type="molecule type" value="Genomic_DNA"/>
</dbReference>
<feature type="compositionally biased region" description="Basic and acidic residues" evidence="16">
    <location>
        <begin position="1"/>
        <end position="17"/>
    </location>
</feature>
<evidence type="ECO:0000256" key="5">
    <source>
        <dbReference type="ARBA" id="ARBA00019143"/>
    </source>
</evidence>
<keyword evidence="6 18" id="KW-0328">Glycosyltransferase</keyword>
<evidence type="ECO:0000256" key="10">
    <source>
        <dbReference type="ARBA" id="ARBA00022941"/>
    </source>
</evidence>
<evidence type="ECO:0000256" key="12">
    <source>
        <dbReference type="ARBA" id="ARBA00048317"/>
    </source>
</evidence>
<dbReference type="GO" id="GO:0009740">
    <property type="term" value="P:gibberellic acid mediated signaling pathway"/>
    <property type="evidence" value="ECO:0007669"/>
    <property type="project" value="UniProtKB-KW"/>
</dbReference>
<keyword evidence="7" id="KW-0808">Transferase</keyword>
<sequence length="936" mass="104533">MELTKKDADSEKVKDSQDGPLFVNKGQPSSGSGEPLGITPAKKSFEGKDALSYANILRSRNKFVDAFSVYESILEKDSENVEAYIGKGICLQMQNLGRPAYESFAEAVRVDPQNACALTHCGILYKDEGRLVEAAEMYQKALKADPSYKLAAECLAIVLTDLGTSLKLAGNTQEGIQKYYEAIKIDPHYAPAYYNLGVVYSEMMQYDTALNCYEKAAIERPMYAEAYCNMGVIYKNRGDLESAIACYERCLTVSPNFEIAKNNMAIALTDLGTKVKLEGDINQGVAYYKKALYYNWHYADAMYNLGVAYGEMLKFDMAIVFYELAFHFNPHCAEACNNLGVIYKDRDNLDKAVECYQLALSIKPNFSQSLNNLGVVYTVQGKMDAAASMIEKAIVANPTYAEAYNNLGVLYRDAGNISLAVEAYEQCLKIDPDSRNAGQNRLLAMNYIHDGTDDKLYEAHRDWGRRFMRLFPQYTSWDNDNDPERPLVIGYVSPDYFTHSVSYFIEAPLIYHDYTTYKVVVYSAVVKEDAKTNRFRERVRKNGGEWRDIYGIDEKKVASMVREDKIDILVELTGHTANNKLGMMACRPAPVQVTWIGYPNTAGLPTIDYRITDALADPSDTKQKHVEELVRLPDSFLCYTPSPEAGPVCPTPALSNGFVTFGSFNNLAKITPKVLQVWARILCGVPNSRLIVKCKPFCCESVRQQFLSALEKLGLESLRVDLLPLILLNHDHMQSYSLMDISLDTFPYAGTTTTCESLYMGVPCVAMRGSVHAHNVGVSLLQTVGLNNLVAENEDEYVERAVQLASDITALSNLRMRLRDLMVKSPLCDGSKFTRGLESAYRNMWHRYCKGDVPSLKRMELQLPQQQEQLHLQQVGPEELAIKFSEPAKSDTSTDALQETVKVNGFTTGQCSSVNASHVEENGSLPNQNCSSGKLS</sequence>
<keyword evidence="19" id="KW-1185">Reference proteome</keyword>
<evidence type="ECO:0000256" key="6">
    <source>
        <dbReference type="ARBA" id="ARBA00022676"/>
    </source>
</evidence>
<organism evidence="18 19">
    <name type="scientific">Salvia divinorum</name>
    <name type="common">Maria pastora</name>
    <name type="synonym">Diviner's sage</name>
    <dbReference type="NCBI Taxonomy" id="28513"/>
    <lineage>
        <taxon>Eukaryota</taxon>
        <taxon>Viridiplantae</taxon>
        <taxon>Streptophyta</taxon>
        <taxon>Embryophyta</taxon>
        <taxon>Tracheophyta</taxon>
        <taxon>Spermatophyta</taxon>
        <taxon>Magnoliopsida</taxon>
        <taxon>eudicotyledons</taxon>
        <taxon>Gunneridae</taxon>
        <taxon>Pentapetalae</taxon>
        <taxon>asterids</taxon>
        <taxon>lamiids</taxon>
        <taxon>Lamiales</taxon>
        <taxon>Lamiaceae</taxon>
        <taxon>Nepetoideae</taxon>
        <taxon>Mentheae</taxon>
        <taxon>Salviinae</taxon>
        <taxon>Salvia</taxon>
        <taxon>Salvia subgen. Calosphace</taxon>
    </lineage>
</organism>
<feature type="repeat" description="TPR" evidence="15">
    <location>
        <begin position="190"/>
        <end position="223"/>
    </location>
</feature>
<feature type="domain" description="O-GlcNAc transferase C-terminal" evidence="17">
    <location>
        <begin position="654"/>
        <end position="835"/>
    </location>
</feature>
<evidence type="ECO:0000256" key="1">
    <source>
        <dbReference type="ARBA" id="ARBA00004123"/>
    </source>
</evidence>
<evidence type="ECO:0000256" key="2">
    <source>
        <dbReference type="ARBA" id="ARBA00004922"/>
    </source>
</evidence>
<dbReference type="SMART" id="SM00671">
    <property type="entry name" value="SEL1"/>
    <property type="match status" value="5"/>
</dbReference>
<dbReference type="PROSITE" id="PS50293">
    <property type="entry name" value="TPR_REGION"/>
    <property type="match status" value="4"/>
</dbReference>
<evidence type="ECO:0000256" key="14">
    <source>
        <dbReference type="ARBA" id="ARBA00058892"/>
    </source>
</evidence>
<dbReference type="GO" id="GO:0097363">
    <property type="term" value="F:protein O-acetylglucosaminyltransferase activity"/>
    <property type="evidence" value="ECO:0007669"/>
    <property type="project" value="UniProtKB-EC"/>
</dbReference>
<dbReference type="InterPro" id="IPR011990">
    <property type="entry name" value="TPR-like_helical_dom_sf"/>
</dbReference>
<dbReference type="PANTHER" id="PTHR44835">
    <property type="entry name" value="UDP-N-ACETYLGLUCOSAMINE--PEPTIDE N-ACETYLGLUCOSAMINYLTRANSFERASE SPINDLY-RELATED"/>
    <property type="match status" value="1"/>
</dbReference>
<dbReference type="InterPro" id="IPR006597">
    <property type="entry name" value="Sel1-like"/>
</dbReference>
<dbReference type="SUPFAM" id="SSF48452">
    <property type="entry name" value="TPR-like"/>
    <property type="match status" value="3"/>
</dbReference>
<comment type="subcellular location">
    <subcellularLocation>
        <location evidence="1">Nucleus</location>
    </subcellularLocation>
</comment>
<evidence type="ECO:0000256" key="8">
    <source>
        <dbReference type="ARBA" id="ARBA00022737"/>
    </source>
</evidence>
<dbReference type="Gene3D" id="3.40.50.2000">
    <property type="entry name" value="Glycogen Phosphorylase B"/>
    <property type="match status" value="1"/>
</dbReference>
<comment type="similarity">
    <text evidence="3">Belongs to the glycosyltransferase 41 family. O-GlcNAc transferase subfamily.</text>
</comment>
<feature type="repeat" description="TPR" evidence="15">
    <location>
        <begin position="81"/>
        <end position="114"/>
    </location>
</feature>
<dbReference type="Pfam" id="PF13844">
    <property type="entry name" value="Glyco_transf_41"/>
    <property type="match status" value="2"/>
</dbReference>
<evidence type="ECO:0000256" key="13">
    <source>
        <dbReference type="ARBA" id="ARBA00049432"/>
    </source>
</evidence>
<feature type="domain" description="O-GlcNAc transferase C-terminal" evidence="17">
    <location>
        <begin position="480"/>
        <end position="637"/>
    </location>
</feature>
<comment type="catalytic activity">
    <reaction evidence="12">
        <text>L-seryl-[protein] + UDP-N-acetyl-alpha-D-glucosamine = 3-O-(N-acetyl-beta-D-glucosaminyl)-L-seryl-[protein] + UDP + H(+)</text>
        <dbReference type="Rhea" id="RHEA:48904"/>
        <dbReference type="Rhea" id="RHEA-COMP:9863"/>
        <dbReference type="Rhea" id="RHEA-COMP:12251"/>
        <dbReference type="ChEBI" id="CHEBI:15378"/>
        <dbReference type="ChEBI" id="CHEBI:29999"/>
        <dbReference type="ChEBI" id="CHEBI:57705"/>
        <dbReference type="ChEBI" id="CHEBI:58223"/>
        <dbReference type="ChEBI" id="CHEBI:90838"/>
        <dbReference type="EC" id="2.4.1.255"/>
    </reaction>
</comment>
<dbReference type="EC" id="2.4.1.255" evidence="4"/>
<dbReference type="AlphaFoldDB" id="A0ABD1FI04"/>
<dbReference type="InterPro" id="IPR051939">
    <property type="entry name" value="Glycosyltr_41/O-GlcNAc_trsf"/>
</dbReference>